<dbReference type="GO" id="GO:0009288">
    <property type="term" value="C:bacterial-type flagellum"/>
    <property type="evidence" value="ECO:0007669"/>
    <property type="project" value="UniProtKB-SubCell"/>
</dbReference>
<dbReference type="EMBL" id="SVCM01000003">
    <property type="protein sequence ID" value="MBE6058555.1"/>
    <property type="molecule type" value="Genomic_DNA"/>
</dbReference>
<dbReference type="Proteomes" id="UP000768462">
    <property type="component" value="Unassembled WGS sequence"/>
</dbReference>
<dbReference type="Pfam" id="PF00669">
    <property type="entry name" value="Flagellin_N"/>
    <property type="match status" value="1"/>
</dbReference>
<evidence type="ECO:0000256" key="2">
    <source>
        <dbReference type="ARBA" id="ARBA00020110"/>
    </source>
</evidence>
<dbReference type="PANTHER" id="PTHR42792">
    <property type="entry name" value="FLAGELLIN"/>
    <property type="match status" value="1"/>
</dbReference>
<evidence type="ECO:0000313" key="8">
    <source>
        <dbReference type="Proteomes" id="UP000768462"/>
    </source>
</evidence>
<evidence type="ECO:0000256" key="4">
    <source>
        <dbReference type="RuleBase" id="RU362073"/>
    </source>
</evidence>
<reference evidence="7" key="1">
    <citation type="submission" date="2019-04" db="EMBL/GenBank/DDBJ databases">
        <title>Evolution of Biomass-Degrading Anaerobic Consortia Revealed by Metagenomics.</title>
        <authorList>
            <person name="Peng X."/>
        </authorList>
    </citation>
    <scope>NUCLEOTIDE SEQUENCE</scope>
    <source>
        <strain evidence="7">SIG254</strain>
    </source>
</reference>
<dbReference type="PRINTS" id="PR00207">
    <property type="entry name" value="FLAGELLIN"/>
</dbReference>
<protein>
    <recommendedName>
        <fullName evidence="2 4">Flagellin</fullName>
    </recommendedName>
</protein>
<comment type="function">
    <text evidence="4">Flagellin is the subunit protein which polymerizes to form the filaments of bacterial flagella.</text>
</comment>
<dbReference type="Gene3D" id="3.30.70.2120">
    <property type="match status" value="1"/>
</dbReference>
<sequence>MIIQHNLMSMFTSNKLKTNTKRQANIMEKLSSGLRINRASDDAAGLSISEKMKGQIRGLSRAAQNIQDGTSYVQVADGALDEVGNILQRMRELTIQAANDTYVKGDRESINIEFQELKKEIDNIFENTEFNNIKIWDTNTDNKVQIGTEQKQAVTMNSSYQSYKITDTNKGAACYSGYKINVIGTNPLDNGNYGITVDWTGYNGTNYSTSVISWDKLSTSNVNFNISDYLDLTNNPELEGVSLGISYTVTETATIDDIAKALNGVVISAHPNTTESISNSSSSNDISLSLSTNYLAELASGRLMDVYDTNFIEPNFISPTSNVITPDYNASPIDSSGWTLSFNMQNIGTVTANCSNLYYYSNDTSDDVEGKWWKYSTNETNKYKVHISHSPSIDGTGLNSVLSCLSREDGYSITKDANANGNIVLNFNLTSDSPFEYGGNSSNNVGSMTVTISVGDDDTEADLLNKIKASFNENSEVDIFAGSKNDGSPYNSYVYSNYANAKTSIIDIPIYKAVHDVAIQAGANSYQQIHIVYDSLRTLNLGIADTNVITGENTSKAIGDIDNALVVVTNQRTLFGSYENRLQHAYSNNMNAAEKLQNSESKLRDLDISDAIVQLSKYNILEQTSLILSSQANISKQRVLELLK</sequence>
<keyword evidence="3 4" id="KW-0975">Bacterial flagellum</keyword>
<dbReference type="GO" id="GO:0005576">
    <property type="term" value="C:extracellular region"/>
    <property type="evidence" value="ECO:0007669"/>
    <property type="project" value="UniProtKB-SubCell"/>
</dbReference>
<comment type="similarity">
    <text evidence="1 4">Belongs to the bacterial flagellin family.</text>
</comment>
<evidence type="ECO:0000256" key="1">
    <source>
        <dbReference type="ARBA" id="ARBA00005709"/>
    </source>
</evidence>
<evidence type="ECO:0000259" key="5">
    <source>
        <dbReference type="Pfam" id="PF00669"/>
    </source>
</evidence>
<organism evidence="7 8">
    <name type="scientific">Clostridium sulfidigenes</name>
    <dbReference type="NCBI Taxonomy" id="318464"/>
    <lineage>
        <taxon>Bacteria</taxon>
        <taxon>Bacillati</taxon>
        <taxon>Bacillota</taxon>
        <taxon>Clostridia</taxon>
        <taxon>Eubacteriales</taxon>
        <taxon>Clostridiaceae</taxon>
        <taxon>Clostridium</taxon>
    </lineage>
</organism>
<feature type="domain" description="Flagellin N-terminal" evidence="5">
    <location>
        <begin position="3"/>
        <end position="138"/>
    </location>
</feature>
<dbReference type="PANTHER" id="PTHR42792:SF2">
    <property type="entry name" value="FLAGELLIN"/>
    <property type="match status" value="1"/>
</dbReference>
<comment type="caution">
    <text evidence="7">The sequence shown here is derived from an EMBL/GenBank/DDBJ whole genome shotgun (WGS) entry which is preliminary data.</text>
</comment>
<dbReference type="Gene3D" id="1.20.1330.10">
    <property type="entry name" value="f41 fragment of flagellin, N-terminal domain"/>
    <property type="match status" value="2"/>
</dbReference>
<dbReference type="InterPro" id="IPR001029">
    <property type="entry name" value="Flagellin_N"/>
</dbReference>
<keyword evidence="4" id="KW-0964">Secreted</keyword>
<dbReference type="Gene3D" id="6.10.10.10">
    <property type="entry name" value="Flagellar export chaperone, C-terminal domain"/>
    <property type="match status" value="1"/>
</dbReference>
<dbReference type="InterPro" id="IPR046358">
    <property type="entry name" value="Flagellin_C"/>
</dbReference>
<accession>A0A927W8B0</accession>
<comment type="subcellular location">
    <subcellularLocation>
        <location evidence="4">Secreted</location>
    </subcellularLocation>
    <subcellularLocation>
        <location evidence="4">Bacterial flagellum</location>
    </subcellularLocation>
</comment>
<evidence type="ECO:0000313" key="7">
    <source>
        <dbReference type="EMBL" id="MBE6058555.1"/>
    </source>
</evidence>
<dbReference type="GO" id="GO:0005198">
    <property type="term" value="F:structural molecule activity"/>
    <property type="evidence" value="ECO:0007669"/>
    <property type="project" value="UniProtKB-UniRule"/>
</dbReference>
<gene>
    <name evidence="7" type="ORF">E7215_00030</name>
</gene>
<proteinExistence type="inferred from homology"/>
<dbReference type="InterPro" id="IPR042187">
    <property type="entry name" value="Flagellin_C_sub2"/>
</dbReference>
<dbReference type="InterPro" id="IPR001492">
    <property type="entry name" value="Flagellin"/>
</dbReference>
<dbReference type="Pfam" id="PF00700">
    <property type="entry name" value="Flagellin_C"/>
    <property type="match status" value="1"/>
</dbReference>
<dbReference type="SUPFAM" id="SSF64518">
    <property type="entry name" value="Phase 1 flagellin"/>
    <property type="match status" value="1"/>
</dbReference>
<name>A0A927W8B0_9CLOT</name>
<feature type="domain" description="Flagellin C-terminal" evidence="6">
    <location>
        <begin position="559"/>
        <end position="643"/>
    </location>
</feature>
<evidence type="ECO:0000256" key="3">
    <source>
        <dbReference type="ARBA" id="ARBA00023143"/>
    </source>
</evidence>
<dbReference type="AlphaFoldDB" id="A0A927W8B0"/>
<evidence type="ECO:0000259" key="6">
    <source>
        <dbReference type="Pfam" id="PF00700"/>
    </source>
</evidence>